<keyword evidence="4" id="KW-1185">Reference proteome</keyword>
<dbReference type="InterPro" id="IPR007822">
    <property type="entry name" value="LANC-like"/>
</dbReference>
<evidence type="ECO:0000256" key="1">
    <source>
        <dbReference type="PIRSR" id="PIRSR607822-1"/>
    </source>
</evidence>
<feature type="region of interest" description="Disordered" evidence="2">
    <location>
        <begin position="1"/>
        <end position="32"/>
    </location>
</feature>
<evidence type="ECO:0000256" key="2">
    <source>
        <dbReference type="SAM" id="MobiDB-lite"/>
    </source>
</evidence>
<gene>
    <name evidence="3" type="ORF">FHS44_006081</name>
</gene>
<dbReference type="PRINTS" id="PR01950">
    <property type="entry name" value="LANCSUPER"/>
</dbReference>
<keyword evidence="1" id="KW-0479">Metal-binding</keyword>
<dbReference type="SUPFAM" id="SSF158745">
    <property type="entry name" value="LanC-like"/>
    <property type="match status" value="1"/>
</dbReference>
<sequence length="392" mass="41636">MRLHERARHAADHIAQQLHAPPSTGVPNPSLTGDGAAGVALLHIERALADGGWAPADRWLNAAVSNGLSINTGGGLYHGVTTIAFALHPSSALPGYATARATCDSAVQTITRRKLHRARHRISSGQRPDVGEYDLISGLTGLGAHLRRHDPTGDLVEDVLTYLVRLTRPVNGLPGWWTEAPPGRAESHPPGGHANHGIAHGITGVLALLSLALRDGLTVPGQREAIETICAWLDTWQQNHHGHPWWPETVSLDDIRRGRPAQHRPPRPSWCYGTPGISRAMQLAALATGDPARATLAESAVIGCLTDPRQTGLIIDRGLCHGAAGLHMTVASIAADTSTPLLDTANLLLRQRVHPAEPTGFLTGSAGHALALHAFAARKPPATTWDTAMLLR</sequence>
<comment type="caution">
    <text evidence="3">The sequence shown here is derived from an EMBL/GenBank/DDBJ whole genome shotgun (WGS) entry which is preliminary data.</text>
</comment>
<dbReference type="InterPro" id="IPR033889">
    <property type="entry name" value="LanC"/>
</dbReference>
<dbReference type="GO" id="GO:0046872">
    <property type="term" value="F:metal ion binding"/>
    <property type="evidence" value="ECO:0007669"/>
    <property type="project" value="UniProtKB-KW"/>
</dbReference>
<feature type="binding site" evidence="1">
    <location>
        <position position="321"/>
    </location>
    <ligand>
        <name>Zn(2+)</name>
        <dbReference type="ChEBI" id="CHEBI:29105"/>
    </ligand>
</feature>
<feature type="binding site" evidence="1">
    <location>
        <position position="271"/>
    </location>
    <ligand>
        <name>Zn(2+)</name>
        <dbReference type="ChEBI" id="CHEBI:29105"/>
    </ligand>
</feature>
<name>A0A7W7VR40_9ACTN</name>
<proteinExistence type="predicted"/>
<dbReference type="Gene3D" id="1.50.10.20">
    <property type="match status" value="1"/>
</dbReference>
<dbReference type="EMBL" id="JACHJP010000008">
    <property type="protein sequence ID" value="MBB4918945.1"/>
    <property type="molecule type" value="Genomic_DNA"/>
</dbReference>
<evidence type="ECO:0000313" key="3">
    <source>
        <dbReference type="EMBL" id="MBB4918945.1"/>
    </source>
</evidence>
<dbReference type="SMART" id="SM01260">
    <property type="entry name" value="LANC_like"/>
    <property type="match status" value="1"/>
</dbReference>
<organism evidence="3 4">
    <name type="scientific">Streptosporangium saharense</name>
    <dbReference type="NCBI Taxonomy" id="1706840"/>
    <lineage>
        <taxon>Bacteria</taxon>
        <taxon>Bacillati</taxon>
        <taxon>Actinomycetota</taxon>
        <taxon>Actinomycetes</taxon>
        <taxon>Streptosporangiales</taxon>
        <taxon>Streptosporangiaceae</taxon>
        <taxon>Streptosporangium</taxon>
    </lineage>
</organism>
<dbReference type="GO" id="GO:0031179">
    <property type="term" value="P:peptide modification"/>
    <property type="evidence" value="ECO:0007669"/>
    <property type="project" value="InterPro"/>
</dbReference>
<protein>
    <recommendedName>
        <fullName evidence="5">Lanthionine synthetase</fullName>
    </recommendedName>
</protein>
<dbReference type="RefSeq" id="WP_221461473.1">
    <property type="nucleotide sequence ID" value="NZ_JACHJP010000008.1"/>
</dbReference>
<accession>A0A7W7VR40</accession>
<dbReference type="Proteomes" id="UP000552644">
    <property type="component" value="Unassembled WGS sequence"/>
</dbReference>
<dbReference type="AlphaFoldDB" id="A0A7W7VR40"/>
<dbReference type="PRINTS" id="PR01955">
    <property type="entry name" value="LANCFRANKIA"/>
</dbReference>
<feature type="binding site" evidence="1">
    <location>
        <position position="320"/>
    </location>
    <ligand>
        <name>Zn(2+)</name>
        <dbReference type="ChEBI" id="CHEBI:29105"/>
    </ligand>
</feature>
<evidence type="ECO:0008006" key="5">
    <source>
        <dbReference type="Google" id="ProtNLM"/>
    </source>
</evidence>
<dbReference type="CDD" id="cd04793">
    <property type="entry name" value="LanC"/>
    <property type="match status" value="1"/>
</dbReference>
<evidence type="ECO:0000313" key="4">
    <source>
        <dbReference type="Proteomes" id="UP000552644"/>
    </source>
</evidence>
<keyword evidence="1" id="KW-0862">Zinc</keyword>
<dbReference type="Pfam" id="PF05147">
    <property type="entry name" value="LANC_like"/>
    <property type="match status" value="1"/>
</dbReference>
<reference evidence="3 4" key="1">
    <citation type="submission" date="2020-08" db="EMBL/GenBank/DDBJ databases">
        <title>Genomic Encyclopedia of Type Strains, Phase III (KMG-III): the genomes of soil and plant-associated and newly described type strains.</title>
        <authorList>
            <person name="Whitman W."/>
        </authorList>
    </citation>
    <scope>NUCLEOTIDE SEQUENCE [LARGE SCALE GENOMIC DNA]</scope>
    <source>
        <strain evidence="3 4">CECT 8840</strain>
    </source>
</reference>